<evidence type="ECO:0000256" key="5">
    <source>
        <dbReference type="ARBA" id="ARBA00022968"/>
    </source>
</evidence>
<name>A0A9N8UYC8_9GLOM</name>
<reference evidence="10" key="1">
    <citation type="submission" date="2021-06" db="EMBL/GenBank/DDBJ databases">
        <authorList>
            <person name="Kallberg Y."/>
            <person name="Tangrot J."/>
            <person name="Rosling A."/>
        </authorList>
    </citation>
    <scope>NUCLEOTIDE SEQUENCE</scope>
    <source>
        <strain evidence="10">AZ414A</strain>
    </source>
</reference>
<dbReference type="PANTHER" id="PTHR12804:SF0">
    <property type="entry name" value="SIGNAL PEPTIDASE COMPLEX SUBUNIT 3"/>
    <property type="match status" value="1"/>
</dbReference>
<comment type="subcellular location">
    <subcellularLocation>
        <location evidence="1">Endoplasmic reticulum membrane</location>
        <topology evidence="1">Single-pass type II membrane protein</topology>
    </subcellularLocation>
</comment>
<evidence type="ECO:0000256" key="6">
    <source>
        <dbReference type="ARBA" id="ARBA00022989"/>
    </source>
</evidence>
<sequence>MYNLMQRANALFAFAITVLFALFGVISVVTPFLSSSPTATLNISDLQIWVYEYNLSESEFAFVDMKLEADLTSLFNWNTKQLFICVIVEYNTDTHNQNQIILWDKIIKSKEDALIKNYDIHNAYNFVDITSSFERANATYSLHWDIMPHVGMLMNGRAEKLKM</sequence>
<keyword evidence="7 9" id="KW-0472">Membrane</keyword>
<dbReference type="GO" id="GO:0045047">
    <property type="term" value="P:protein targeting to ER"/>
    <property type="evidence" value="ECO:0007669"/>
    <property type="project" value="TreeGrafter"/>
</dbReference>
<dbReference type="PIRSF" id="PIRSF016089">
    <property type="entry name" value="SPC22"/>
    <property type="match status" value="1"/>
</dbReference>
<keyword evidence="5" id="KW-0735">Signal-anchor</keyword>
<comment type="similarity">
    <text evidence="2 9">Belongs to the SPCS3 family.</text>
</comment>
<keyword evidence="11" id="KW-1185">Reference proteome</keyword>
<dbReference type="InterPro" id="IPR007653">
    <property type="entry name" value="SPC3"/>
</dbReference>
<evidence type="ECO:0000256" key="4">
    <source>
        <dbReference type="ARBA" id="ARBA00022824"/>
    </source>
</evidence>
<proteinExistence type="inferred from homology"/>
<dbReference type="EMBL" id="CAJVPK010000010">
    <property type="protein sequence ID" value="CAG8433046.1"/>
    <property type="molecule type" value="Genomic_DNA"/>
</dbReference>
<evidence type="ECO:0000256" key="8">
    <source>
        <dbReference type="ARBA" id="ARBA00045670"/>
    </source>
</evidence>
<evidence type="ECO:0000256" key="2">
    <source>
        <dbReference type="ARBA" id="ARBA00009289"/>
    </source>
</evidence>
<evidence type="ECO:0000256" key="3">
    <source>
        <dbReference type="ARBA" id="ARBA00022692"/>
    </source>
</evidence>
<accession>A0A9N8UYC8</accession>
<keyword evidence="4 9" id="KW-0256">Endoplasmic reticulum</keyword>
<evidence type="ECO:0000256" key="1">
    <source>
        <dbReference type="ARBA" id="ARBA00004648"/>
    </source>
</evidence>
<comment type="caution">
    <text evidence="10">The sequence shown here is derived from an EMBL/GenBank/DDBJ whole genome shotgun (WGS) entry which is preliminary data.</text>
</comment>
<dbReference type="GO" id="GO:0005787">
    <property type="term" value="C:signal peptidase complex"/>
    <property type="evidence" value="ECO:0007669"/>
    <property type="project" value="UniProtKB-UniRule"/>
</dbReference>
<dbReference type="OrthoDB" id="10261524at2759"/>
<dbReference type="AlphaFoldDB" id="A0A9N8UYC8"/>
<organism evidence="10 11">
    <name type="scientific">Diversispora eburnea</name>
    <dbReference type="NCBI Taxonomy" id="1213867"/>
    <lineage>
        <taxon>Eukaryota</taxon>
        <taxon>Fungi</taxon>
        <taxon>Fungi incertae sedis</taxon>
        <taxon>Mucoromycota</taxon>
        <taxon>Glomeromycotina</taxon>
        <taxon>Glomeromycetes</taxon>
        <taxon>Diversisporales</taxon>
        <taxon>Diversisporaceae</taxon>
        <taxon>Diversispora</taxon>
    </lineage>
</organism>
<keyword evidence="6" id="KW-1133">Transmembrane helix</keyword>
<evidence type="ECO:0000313" key="10">
    <source>
        <dbReference type="EMBL" id="CAG8433046.1"/>
    </source>
</evidence>
<gene>
    <name evidence="10" type="ORF">DEBURN_LOCUS317</name>
</gene>
<comment type="function">
    <text evidence="8">Essential component of the signal peptidase complex (SPC) which catalyzes the cleavage of N-terminal signal sequences from nascent proteins as they are translocated into the lumen of the endoplasmic reticulum. Essential for the SPC catalytic activity, possibly by stabilizing and positioning the active center of the complex close to the lumenal surface. Essential for viability.</text>
</comment>
<dbReference type="Proteomes" id="UP000789706">
    <property type="component" value="Unassembled WGS sequence"/>
</dbReference>
<keyword evidence="3" id="KW-0812">Transmembrane</keyword>
<protein>
    <recommendedName>
        <fullName evidence="9">Signal peptidase subunit 3</fullName>
    </recommendedName>
</protein>
<evidence type="ECO:0000256" key="9">
    <source>
        <dbReference type="PIRNR" id="PIRNR016089"/>
    </source>
</evidence>
<evidence type="ECO:0000256" key="7">
    <source>
        <dbReference type="ARBA" id="ARBA00023136"/>
    </source>
</evidence>
<dbReference type="PANTHER" id="PTHR12804">
    <property type="entry name" value="MICROSOMAL SIGNAL PEPTIDASE 23 KD SUBUNIT SPC22/23"/>
    <property type="match status" value="1"/>
</dbReference>
<dbReference type="GO" id="GO:0006465">
    <property type="term" value="P:signal peptide processing"/>
    <property type="evidence" value="ECO:0007669"/>
    <property type="project" value="UniProtKB-UniRule"/>
</dbReference>
<dbReference type="Pfam" id="PF04573">
    <property type="entry name" value="SPC22"/>
    <property type="match status" value="1"/>
</dbReference>
<evidence type="ECO:0000313" key="11">
    <source>
        <dbReference type="Proteomes" id="UP000789706"/>
    </source>
</evidence>